<dbReference type="EMBL" id="VSSQ01003205">
    <property type="protein sequence ID" value="MPM19594.1"/>
    <property type="molecule type" value="Genomic_DNA"/>
</dbReference>
<feature type="transmembrane region" description="Helical" evidence="1">
    <location>
        <begin position="78"/>
        <end position="100"/>
    </location>
</feature>
<feature type="transmembrane region" description="Helical" evidence="1">
    <location>
        <begin position="149"/>
        <end position="170"/>
    </location>
</feature>
<comment type="caution">
    <text evidence="2">The sequence shown here is derived from an EMBL/GenBank/DDBJ whole genome shotgun (WGS) entry which is preliminary data.</text>
</comment>
<keyword evidence="1" id="KW-0472">Membrane</keyword>
<organism evidence="2">
    <name type="scientific">bioreactor metagenome</name>
    <dbReference type="NCBI Taxonomy" id="1076179"/>
    <lineage>
        <taxon>unclassified sequences</taxon>
        <taxon>metagenomes</taxon>
        <taxon>ecological metagenomes</taxon>
    </lineage>
</organism>
<dbReference type="AlphaFoldDB" id="A0A644Y022"/>
<proteinExistence type="predicted"/>
<reference evidence="2" key="1">
    <citation type="submission" date="2019-08" db="EMBL/GenBank/DDBJ databases">
        <authorList>
            <person name="Kucharzyk K."/>
            <person name="Murdoch R.W."/>
            <person name="Higgins S."/>
            <person name="Loffler F."/>
        </authorList>
    </citation>
    <scope>NUCLEOTIDE SEQUENCE</scope>
</reference>
<sequence>MILLVAAVLGVVLGLVSGGSIKRCAKYPLYGAALPILALLIKACAAYLLEPQTLAETVCILQYALVFSFLLFNAKHGLWPLLAFLGAFSNFVVILLNNGCMPVAASLMGTDAARIALLHAGKIYAYSAITERTVLPFLGDVLRLGPAGMPFGFASVGDIVLCAGVALLCFQMTKCKERSQPESKPV</sequence>
<keyword evidence="1" id="KW-1133">Transmembrane helix</keyword>
<feature type="transmembrane region" description="Helical" evidence="1">
    <location>
        <begin position="54"/>
        <end position="72"/>
    </location>
</feature>
<gene>
    <name evidence="2" type="ORF">SDC9_66020</name>
</gene>
<dbReference type="InterPro" id="IPR035168">
    <property type="entry name" value="DUF5317"/>
</dbReference>
<accession>A0A644Y022</accession>
<feature type="transmembrane region" description="Helical" evidence="1">
    <location>
        <begin position="28"/>
        <end position="49"/>
    </location>
</feature>
<protein>
    <recommendedName>
        <fullName evidence="3">DUF5317 domain-containing protein</fullName>
    </recommendedName>
</protein>
<evidence type="ECO:0000256" key="1">
    <source>
        <dbReference type="SAM" id="Phobius"/>
    </source>
</evidence>
<dbReference type="Pfam" id="PF17248">
    <property type="entry name" value="DUF5317"/>
    <property type="match status" value="1"/>
</dbReference>
<name>A0A644Y022_9ZZZZ</name>
<keyword evidence="1" id="KW-0812">Transmembrane</keyword>
<evidence type="ECO:0000313" key="2">
    <source>
        <dbReference type="EMBL" id="MPM19594.1"/>
    </source>
</evidence>
<evidence type="ECO:0008006" key="3">
    <source>
        <dbReference type="Google" id="ProtNLM"/>
    </source>
</evidence>